<keyword evidence="9" id="KW-1133">Transmembrane helix</keyword>
<keyword evidence="9" id="KW-0472">Membrane</keyword>
<dbReference type="SUPFAM" id="SSF88713">
    <property type="entry name" value="Glycoside hydrolase/deacetylase"/>
    <property type="match status" value="1"/>
</dbReference>
<dbReference type="OrthoDB" id="8908051at2759"/>
<dbReference type="AlphaFoldDB" id="A0A5A8DKF4"/>
<keyword evidence="9" id="KW-0812">Transmembrane</keyword>
<protein>
    <recommendedName>
        <fullName evidence="4">Carbohydrate deacetylase</fullName>
    </recommendedName>
</protein>
<dbReference type="GO" id="GO:0019213">
    <property type="term" value="F:deacetylase activity"/>
    <property type="evidence" value="ECO:0007669"/>
    <property type="project" value="TreeGrafter"/>
</dbReference>
<evidence type="ECO:0000256" key="8">
    <source>
        <dbReference type="ARBA" id="ARBA00023277"/>
    </source>
</evidence>
<keyword evidence="6" id="KW-0378">Hydrolase</keyword>
<evidence type="ECO:0000256" key="9">
    <source>
        <dbReference type="SAM" id="Phobius"/>
    </source>
</evidence>
<dbReference type="EMBL" id="VLTO01000093">
    <property type="protein sequence ID" value="KAA0165599.1"/>
    <property type="molecule type" value="Genomic_DNA"/>
</dbReference>
<evidence type="ECO:0000256" key="4">
    <source>
        <dbReference type="ARBA" id="ARBA00018477"/>
    </source>
</evidence>
<dbReference type="InterPro" id="IPR006879">
    <property type="entry name" value="YdjC-like"/>
</dbReference>
<accession>A0A5A8DKF4</accession>
<sequence>MAAPGQGPRVIVTADDCGYSTPRDDGILEAFEAGLISRGSVMVNGMTARQMVARAVLVGMPVGLHLNLTEGLPLSPPSAIPSLVTMDPEYGKAMRTLAAALVALAASAQALTVSECTSAGSAATVTYDTTKACFKGTFASSGDLDITINVPSSMDGKDIELIMWNAAQSATFAATASYRSTLGTSSAVTVRNGRESSASATAIPFFYRQAISDVRMGEHHFVVSAGAGDWAFVVDQGYTQQATTIGSAAGAMYRVLPTTAAPSAKVTVGGGFIAERVIVKEAKVDVTPASDSAAAAVASTMFATAASTSETTASGTTTAVFQRVARPAAQTVEVQVTLNDVAAQYYNWAAAGPFMTGTVAMPAAGVTAYPKIKAGAEASLSITAAARAFADVDVVEIELSNLWWNVTVNAPTTATVGGSPYNTGAPTVYFESNPASDAFTGGASLSTKTPSALVGADLTFENRGLYITNPLSLTLPDTLLASPVTVSVAPRYFLRVDKNANQPTTGALDVKLTYTTTNVSGSCMTYADCFASAKSHPGIRSPLSANKDATRLRQCMLVPSAESAYRPTAQCLECLTDSHCGEGEYCHSDPGVCEDGRGFQFVCDRDSNARFGLCVAKDPTGEILGSGCRADTAAVFTSGTFIVSTAPAPLVANVATNEDGTSESNGYGFCGGAVYYNASHGELSTSGISSSGLARRVLWQGKCVDGICRECDEGSTANNGNMLCVNGRMIPAVTVDGTVRTASHSVLAATMLAATLMIVLAIIIGLVDCVCRHRWRSADVKQRKLMHKHRHAHKDGDHALIGATAGEQPAASA</sequence>
<organism evidence="10 11">
    <name type="scientific">Cafeteria roenbergensis</name>
    <name type="common">Marine flagellate</name>
    <dbReference type="NCBI Taxonomy" id="33653"/>
    <lineage>
        <taxon>Eukaryota</taxon>
        <taxon>Sar</taxon>
        <taxon>Stramenopiles</taxon>
        <taxon>Bigyra</taxon>
        <taxon>Opalozoa</taxon>
        <taxon>Bicosoecida</taxon>
        <taxon>Cafeteriaceae</taxon>
        <taxon>Cafeteria</taxon>
    </lineage>
</organism>
<keyword evidence="5" id="KW-0479">Metal-binding</keyword>
<dbReference type="Gene3D" id="3.20.20.370">
    <property type="entry name" value="Glycoside hydrolase/deacetylase"/>
    <property type="match status" value="1"/>
</dbReference>
<proteinExistence type="inferred from homology"/>
<keyword evidence="8" id="KW-0119">Carbohydrate metabolism</keyword>
<evidence type="ECO:0000313" key="11">
    <source>
        <dbReference type="Proteomes" id="UP000322899"/>
    </source>
</evidence>
<evidence type="ECO:0000256" key="1">
    <source>
        <dbReference type="ARBA" id="ARBA00001946"/>
    </source>
</evidence>
<name>A0A5A8DKF4_CAFRO</name>
<keyword evidence="7" id="KW-0460">Magnesium</keyword>
<gene>
    <name evidence="10" type="ORF">FNF27_07607</name>
</gene>
<dbReference type="Proteomes" id="UP000322899">
    <property type="component" value="Unassembled WGS sequence"/>
</dbReference>
<evidence type="ECO:0000256" key="6">
    <source>
        <dbReference type="ARBA" id="ARBA00022801"/>
    </source>
</evidence>
<dbReference type="Pfam" id="PF04794">
    <property type="entry name" value="YdjC"/>
    <property type="match status" value="1"/>
</dbReference>
<feature type="transmembrane region" description="Helical" evidence="9">
    <location>
        <begin position="746"/>
        <end position="767"/>
    </location>
</feature>
<dbReference type="PANTHER" id="PTHR31609:SF1">
    <property type="entry name" value="CARBOHYDRATE DEACETYLASE"/>
    <property type="match status" value="1"/>
</dbReference>
<comment type="function">
    <text evidence="2">Probably catalyzes the deacetylation of acetylated carbohydrates an important step in the degradation of oligosaccharides.</text>
</comment>
<dbReference type="PANTHER" id="PTHR31609">
    <property type="entry name" value="YDJC DEACETYLASE FAMILY MEMBER"/>
    <property type="match status" value="1"/>
</dbReference>
<dbReference type="GO" id="GO:0005975">
    <property type="term" value="P:carbohydrate metabolic process"/>
    <property type="evidence" value="ECO:0007669"/>
    <property type="project" value="InterPro"/>
</dbReference>
<dbReference type="GO" id="GO:0016787">
    <property type="term" value="F:hydrolase activity"/>
    <property type="evidence" value="ECO:0007669"/>
    <property type="project" value="UniProtKB-KW"/>
</dbReference>
<dbReference type="GO" id="GO:0046872">
    <property type="term" value="F:metal ion binding"/>
    <property type="evidence" value="ECO:0007669"/>
    <property type="project" value="UniProtKB-KW"/>
</dbReference>
<comment type="similarity">
    <text evidence="3">Belongs to the YdjC deacetylase family.</text>
</comment>
<evidence type="ECO:0000256" key="3">
    <source>
        <dbReference type="ARBA" id="ARBA00008843"/>
    </source>
</evidence>
<evidence type="ECO:0000313" key="10">
    <source>
        <dbReference type="EMBL" id="KAA0165599.1"/>
    </source>
</evidence>
<evidence type="ECO:0000256" key="5">
    <source>
        <dbReference type="ARBA" id="ARBA00022723"/>
    </source>
</evidence>
<evidence type="ECO:0000256" key="7">
    <source>
        <dbReference type="ARBA" id="ARBA00022842"/>
    </source>
</evidence>
<evidence type="ECO:0000256" key="2">
    <source>
        <dbReference type="ARBA" id="ARBA00003451"/>
    </source>
</evidence>
<dbReference type="InterPro" id="IPR011330">
    <property type="entry name" value="Glyco_hydro/deAcase_b/a-brl"/>
</dbReference>
<reference evidence="10 11" key="1">
    <citation type="submission" date="2019-07" db="EMBL/GenBank/DDBJ databases">
        <title>Genomes of Cafeteria roenbergensis.</title>
        <authorList>
            <person name="Fischer M.G."/>
            <person name="Hackl T."/>
            <person name="Roman M."/>
        </authorList>
    </citation>
    <scope>NUCLEOTIDE SEQUENCE [LARGE SCALE GENOMIC DNA]</scope>
    <source>
        <strain evidence="10 11">E4-10P</strain>
    </source>
</reference>
<comment type="caution">
    <text evidence="10">The sequence shown here is derived from an EMBL/GenBank/DDBJ whole genome shotgun (WGS) entry which is preliminary data.</text>
</comment>
<comment type="cofactor">
    <cofactor evidence="1">
        <name>Mg(2+)</name>
        <dbReference type="ChEBI" id="CHEBI:18420"/>
    </cofactor>
</comment>